<sequence length="478" mass="53249">MSASSSQQALDYLEQLPVQTHKKLYDQPSTVLAVFRCMLPHLAKSVVMGMLYMPTPISSTDLNAWFRPSAEKLSRSSLQILEKLHIITQKQTDASSRSTSYSLAPGFARSLRQALEGSGSHRSFGVPAPPTAERKVSIQELDEYARTQWESILFYMVGSTVGFHGGGTGKDIGKGTRSLLEAGDFVGKKMGGQWGITSTGFMFVLQDTNAQVWSLLIEYLKHVNQLGMSETDVLSFLFMLGSLELGQDYSTSTLSPTQLQMLEDLTAFGLVYRTSANASTFYPTRLATTLTSDSGALSTTNPNEVDHHHAPANNGGATAKGFIIVETNYRIYAYTSSLLQIAVLSLFCKLTTRFPNLVSGKLTRASISRAVQTGISADQILTYLDAHAHPQMQKSVPFLPPTVTDQIRLWELEGERLECTDGYMLKEFPSERDYRESVKYAEDLGVLVWKDDAEWKFFVDRIEQMQEHLKKTSQRRPR</sequence>
<dbReference type="GO" id="GO:0006289">
    <property type="term" value="P:nucleotide-excision repair"/>
    <property type="evidence" value="ECO:0007669"/>
    <property type="project" value="InterPro"/>
</dbReference>
<evidence type="ECO:0000256" key="8">
    <source>
        <dbReference type="ARBA" id="ARBA00023242"/>
    </source>
</evidence>
<evidence type="ECO:0000256" key="1">
    <source>
        <dbReference type="ARBA" id="ARBA00002817"/>
    </source>
</evidence>
<evidence type="ECO:0000256" key="3">
    <source>
        <dbReference type="ARBA" id="ARBA00007132"/>
    </source>
</evidence>
<comment type="similarity">
    <text evidence="3 9">Belongs to the TFB2 family.</text>
</comment>
<feature type="domain" description="Transcription factor Tfb2 C-terminal" evidence="10">
    <location>
        <begin position="405"/>
        <end position="470"/>
    </location>
</feature>
<dbReference type="InterPro" id="IPR040662">
    <property type="entry name" value="Tfb2_C"/>
</dbReference>
<proteinExistence type="inferred from homology"/>
<reference evidence="11" key="1">
    <citation type="journal article" date="2020" name="Stud. Mycol.">
        <title>101 Dothideomycetes genomes: a test case for predicting lifestyles and emergence of pathogens.</title>
        <authorList>
            <person name="Haridas S."/>
            <person name="Albert R."/>
            <person name="Binder M."/>
            <person name="Bloem J."/>
            <person name="Labutti K."/>
            <person name="Salamov A."/>
            <person name="Andreopoulos B."/>
            <person name="Baker S."/>
            <person name="Barry K."/>
            <person name="Bills G."/>
            <person name="Bluhm B."/>
            <person name="Cannon C."/>
            <person name="Castanera R."/>
            <person name="Culley D."/>
            <person name="Daum C."/>
            <person name="Ezra D."/>
            <person name="Gonzalez J."/>
            <person name="Henrissat B."/>
            <person name="Kuo A."/>
            <person name="Liang C."/>
            <person name="Lipzen A."/>
            <person name="Lutzoni F."/>
            <person name="Magnuson J."/>
            <person name="Mondo S."/>
            <person name="Nolan M."/>
            <person name="Ohm R."/>
            <person name="Pangilinan J."/>
            <person name="Park H.-J."/>
            <person name="Ramirez L."/>
            <person name="Alfaro M."/>
            <person name="Sun H."/>
            <person name="Tritt A."/>
            <person name="Yoshinaga Y."/>
            <person name="Zwiers L.-H."/>
            <person name="Turgeon B."/>
            <person name="Goodwin S."/>
            <person name="Spatafora J."/>
            <person name="Crous P."/>
            <person name="Grigoriev I."/>
        </authorList>
    </citation>
    <scope>NUCLEOTIDE SEQUENCE</scope>
    <source>
        <strain evidence="11">CBS 675.92</strain>
    </source>
</reference>
<evidence type="ECO:0000313" key="11">
    <source>
        <dbReference type="EMBL" id="KAF1959842.1"/>
    </source>
</evidence>
<dbReference type="GO" id="GO:0003690">
    <property type="term" value="F:double-stranded DNA binding"/>
    <property type="evidence" value="ECO:0007669"/>
    <property type="project" value="TreeGrafter"/>
</dbReference>
<dbReference type="Proteomes" id="UP000800035">
    <property type="component" value="Unassembled WGS sequence"/>
</dbReference>
<dbReference type="Pfam" id="PF18307">
    <property type="entry name" value="Tfb2_C"/>
    <property type="match status" value="1"/>
</dbReference>
<dbReference type="GO" id="GO:0005675">
    <property type="term" value="C:transcription factor TFIIH holo complex"/>
    <property type="evidence" value="ECO:0007669"/>
    <property type="project" value="TreeGrafter"/>
</dbReference>
<dbReference type="InterPro" id="IPR004598">
    <property type="entry name" value="TFIIH_p52/Tfb2"/>
</dbReference>
<keyword evidence="6 9" id="KW-0804">Transcription</keyword>
<protein>
    <recommendedName>
        <fullName evidence="9">RNA polymerase II transcription factor B subunit 2</fullName>
    </recommendedName>
</protein>
<evidence type="ECO:0000256" key="6">
    <source>
        <dbReference type="ARBA" id="ARBA00023163"/>
    </source>
</evidence>
<comment type="function">
    <text evidence="9">Component of the general transcription and DNA repair factor IIH (TFIIH) core complex which is involved in general and transcription-coupled nucleotide excision repair (NER) of damaged DNA.</text>
</comment>
<dbReference type="NCBIfam" id="TIGR00625">
    <property type="entry name" value="tfb2"/>
    <property type="match status" value="1"/>
</dbReference>
<dbReference type="OrthoDB" id="364513at2759"/>
<evidence type="ECO:0000256" key="7">
    <source>
        <dbReference type="ARBA" id="ARBA00023204"/>
    </source>
</evidence>
<keyword evidence="5 9" id="KW-0805">Transcription regulation</keyword>
<dbReference type="PANTHER" id="PTHR13152:SF0">
    <property type="entry name" value="GENERAL TRANSCRIPTION FACTOR IIH SUBUNIT 4"/>
    <property type="match status" value="1"/>
</dbReference>
<dbReference type="Gene3D" id="3.30.70.2610">
    <property type="match status" value="1"/>
</dbReference>
<keyword evidence="7 9" id="KW-0234">DNA repair</keyword>
<comment type="subcellular location">
    <subcellularLocation>
        <location evidence="2 9">Nucleus</location>
    </subcellularLocation>
</comment>
<accession>A0A6A5U7L6</accession>
<organism evidence="11 12">
    <name type="scientific">Byssothecium circinans</name>
    <dbReference type="NCBI Taxonomy" id="147558"/>
    <lineage>
        <taxon>Eukaryota</taxon>
        <taxon>Fungi</taxon>
        <taxon>Dikarya</taxon>
        <taxon>Ascomycota</taxon>
        <taxon>Pezizomycotina</taxon>
        <taxon>Dothideomycetes</taxon>
        <taxon>Pleosporomycetidae</taxon>
        <taxon>Pleosporales</taxon>
        <taxon>Massarineae</taxon>
        <taxon>Massarinaceae</taxon>
        <taxon>Byssothecium</taxon>
    </lineage>
</organism>
<evidence type="ECO:0000256" key="2">
    <source>
        <dbReference type="ARBA" id="ARBA00004123"/>
    </source>
</evidence>
<evidence type="ECO:0000259" key="10">
    <source>
        <dbReference type="Pfam" id="PF18307"/>
    </source>
</evidence>
<name>A0A6A5U7L6_9PLEO</name>
<evidence type="ECO:0000256" key="4">
    <source>
        <dbReference type="ARBA" id="ARBA00022763"/>
    </source>
</evidence>
<comment type="function">
    <text evidence="1">Component of the general transcription and DNA repair factor IIH (TFIIH) core complex, which is involved in general and transcription-coupled nucleotide excision repair (NER) of damaged DNA and, when complexed to TFIIK, in RNA transcription by RNA polymerase II. In NER, TFIIH acts by opening DNA around the lesion to allow the excision of the damaged oligonucleotide and its replacement by a new DNA fragment. In transcription, TFIIH has an essential role in transcription initiation. When the pre-initiation complex (PIC) has been established, TFIIH is required for promoter opening and promoter escape. Phosphorylation of the C-terminal tail (CTD) of the largest subunit of RNA polymerase II by the kinase module TFIIK controls the initiation of transcription.</text>
</comment>
<keyword evidence="4 9" id="KW-0227">DNA damage</keyword>
<gene>
    <name evidence="11" type="ORF">CC80DRAFT_467038</name>
</gene>
<dbReference type="AlphaFoldDB" id="A0A6A5U7L6"/>
<keyword evidence="12" id="KW-1185">Reference proteome</keyword>
<keyword evidence="8 9" id="KW-0539">Nucleus</keyword>
<evidence type="ECO:0000256" key="9">
    <source>
        <dbReference type="RuleBase" id="RU364024"/>
    </source>
</evidence>
<dbReference type="EMBL" id="ML976984">
    <property type="protein sequence ID" value="KAF1959842.1"/>
    <property type="molecule type" value="Genomic_DNA"/>
</dbReference>
<evidence type="ECO:0000256" key="5">
    <source>
        <dbReference type="ARBA" id="ARBA00023015"/>
    </source>
</evidence>
<dbReference type="GO" id="GO:0000439">
    <property type="term" value="C:transcription factor TFIIH core complex"/>
    <property type="evidence" value="ECO:0007669"/>
    <property type="project" value="InterPro"/>
</dbReference>
<dbReference type="Pfam" id="PF03849">
    <property type="entry name" value="Tfb2"/>
    <property type="match status" value="1"/>
</dbReference>
<dbReference type="GO" id="GO:0001671">
    <property type="term" value="F:ATPase activator activity"/>
    <property type="evidence" value="ECO:0007669"/>
    <property type="project" value="InterPro"/>
</dbReference>
<evidence type="ECO:0000313" key="12">
    <source>
        <dbReference type="Proteomes" id="UP000800035"/>
    </source>
</evidence>
<dbReference type="PANTHER" id="PTHR13152">
    <property type="entry name" value="TFIIH, POLYPEPTIDE 4"/>
    <property type="match status" value="1"/>
</dbReference>